<dbReference type="AlphaFoldDB" id="A0A150TDM8"/>
<protein>
    <submittedName>
        <fullName evidence="1">Uncharacterized protein</fullName>
    </submittedName>
</protein>
<evidence type="ECO:0000313" key="2">
    <source>
        <dbReference type="Proteomes" id="UP000075502"/>
    </source>
</evidence>
<evidence type="ECO:0000313" key="1">
    <source>
        <dbReference type="EMBL" id="KYG02809.1"/>
    </source>
</evidence>
<dbReference type="EMBL" id="JEME01002923">
    <property type="protein sequence ID" value="KYG02809.1"/>
    <property type="molecule type" value="Genomic_DNA"/>
</dbReference>
<gene>
    <name evidence="1" type="ORF">BE21_54300</name>
</gene>
<name>A0A150TDM8_SORCE</name>
<organism evidence="1 2">
    <name type="scientific">Sorangium cellulosum</name>
    <name type="common">Polyangium cellulosum</name>
    <dbReference type="NCBI Taxonomy" id="56"/>
    <lineage>
        <taxon>Bacteria</taxon>
        <taxon>Pseudomonadati</taxon>
        <taxon>Myxococcota</taxon>
        <taxon>Polyangia</taxon>
        <taxon>Polyangiales</taxon>
        <taxon>Polyangiaceae</taxon>
        <taxon>Sorangium</taxon>
    </lineage>
</organism>
<dbReference type="Proteomes" id="UP000075502">
    <property type="component" value="Unassembled WGS sequence"/>
</dbReference>
<accession>A0A150TDM8</accession>
<feature type="non-terminal residue" evidence="1">
    <location>
        <position position="243"/>
    </location>
</feature>
<comment type="caution">
    <text evidence="1">The sequence shown here is derived from an EMBL/GenBank/DDBJ whole genome shotgun (WGS) entry which is preliminary data.</text>
</comment>
<proteinExistence type="predicted"/>
<reference evidence="1 2" key="1">
    <citation type="submission" date="2014-02" db="EMBL/GenBank/DDBJ databases">
        <title>The small core and large imbalanced accessory genome model reveals a collaborative survival strategy of Sorangium cellulosum strains in nature.</title>
        <authorList>
            <person name="Han K."/>
            <person name="Peng R."/>
            <person name="Blom J."/>
            <person name="Li Y.-Z."/>
        </authorList>
    </citation>
    <scope>NUCLEOTIDE SEQUENCE [LARGE SCALE GENOMIC DNA]</scope>
    <source>
        <strain evidence="1 2">So0007-03</strain>
    </source>
</reference>
<sequence>MNDLFAEMKPTLLELPSDALERPRVSRERALQLTAALRQEFAPLVPRLAEELSPAKAKKRRADFDALEPRALVFYAADLAVDAPWTSAQKERRAALARKVREHDELLSAWAVPVFRKDAEASAVVADIQRGKGIRDDAEDTVRLVALFREHWPAIKGQTPVKESYLNEAEADATELLGLLDAGETSAKGSPRDLRQRAYTHWLAAYVEIFHLGRYLERRDPAAAERFPAVAAERSAAAPQPQT</sequence>